<dbReference type="WBParaSite" id="Csp11.Scaffold33.g140.t1">
    <property type="protein sequence ID" value="Csp11.Scaffold33.g140.t1"/>
    <property type="gene ID" value="Csp11.Scaffold33.g140"/>
</dbReference>
<dbReference type="AlphaFoldDB" id="A0A1I7SYM2"/>
<proteinExistence type="predicted"/>
<accession>A0A1I7SYM2</accession>
<sequence length="110" mass="12807">MNHPVDCTQSSEPCLFYACSILLHSFISFSPPTTNERTLIEWKRLADTFRPHRRLLEILGSTIRHPHKIGCKNLMEVITLLYVYRFPFRMILVTFPSPSSEIMESETSHP</sequence>
<organism evidence="1 2">
    <name type="scientific">Caenorhabditis tropicalis</name>
    <dbReference type="NCBI Taxonomy" id="1561998"/>
    <lineage>
        <taxon>Eukaryota</taxon>
        <taxon>Metazoa</taxon>
        <taxon>Ecdysozoa</taxon>
        <taxon>Nematoda</taxon>
        <taxon>Chromadorea</taxon>
        <taxon>Rhabditida</taxon>
        <taxon>Rhabditina</taxon>
        <taxon>Rhabditomorpha</taxon>
        <taxon>Rhabditoidea</taxon>
        <taxon>Rhabditidae</taxon>
        <taxon>Peloderinae</taxon>
        <taxon>Caenorhabditis</taxon>
    </lineage>
</organism>
<evidence type="ECO:0000313" key="1">
    <source>
        <dbReference type="Proteomes" id="UP000095282"/>
    </source>
</evidence>
<protein>
    <submittedName>
        <fullName evidence="2">NR LBD domain-containing protein</fullName>
    </submittedName>
</protein>
<evidence type="ECO:0000313" key="2">
    <source>
        <dbReference type="WBParaSite" id="Csp11.Scaffold33.g140.t1"/>
    </source>
</evidence>
<dbReference type="Proteomes" id="UP000095282">
    <property type="component" value="Unplaced"/>
</dbReference>
<reference evidence="2" key="1">
    <citation type="submission" date="2016-11" db="UniProtKB">
        <authorList>
            <consortium name="WormBaseParasite"/>
        </authorList>
    </citation>
    <scope>IDENTIFICATION</scope>
</reference>
<keyword evidence="1" id="KW-1185">Reference proteome</keyword>
<name>A0A1I7SYM2_9PELO</name>